<feature type="domain" description="Gliding motility protein SprA N-terminal" evidence="2">
    <location>
        <begin position="36"/>
        <end position="295"/>
    </location>
</feature>
<dbReference type="Pfam" id="PF14349">
    <property type="entry name" value="SprA_N"/>
    <property type="match status" value="2"/>
</dbReference>
<protein>
    <submittedName>
        <fullName evidence="3">Cell surface protein SprA</fullName>
    </submittedName>
</protein>
<dbReference type="Proteomes" id="UP000798808">
    <property type="component" value="Unassembled WGS sequence"/>
</dbReference>
<evidence type="ECO:0000259" key="2">
    <source>
        <dbReference type="Pfam" id="PF14349"/>
    </source>
</evidence>
<feature type="region of interest" description="Disordered" evidence="1">
    <location>
        <begin position="1833"/>
        <end position="1858"/>
    </location>
</feature>
<sequence>MQDPASLQLDVEIDTGMNYTIYEKIGDLNYRPTSSMSFEEFKQYQERQQLKEYWKNRSAGLDGESAVSGRNLIPPIYVSPIFDRIFGGTYVEIIPRGFVTLDFGGRWQRINNPNIPIRQQRSGGFEFDQQISMNVVGKIGEKLQVTANFDNNNSFDFENNLKVEYTGYEEDILQKLEIGNVSLPLNNSLITGAQNLFGIKAQMQFGNLYVTSVASTQRGKSESITIDGGGVQGREFEILASNYDENRHFFLGHFFRDNYEKWLSSIPAINSGVNVTRVEVYVVNRNNDTQTLRNVVGLMDLAEPKAANIYRDAVVTPEAGAVANYNGANSLYQQLLGLNSRNADDITSRLEGLFGDQSNGLDFEKISSARKLAPNEYIINSRMGYITLFRKLQNDEALAVAYEYTYNGRSYKVGELSEDYSNLNEDQVVFLKLLRPRKINITDAQNNRVPTWDLMMKNIYNLNGTNIAEEGFQLRIIYRDDNTGIDNPQLQQGVTASTKPLIEILGLDRLNQNEDPTRDGNFDYVEGVTIEPESGLIIFPYLQPFEDPLRNEFQPQEQSLVEKYVYEELYNKTRNDAELVSGKNKYVITGRFQAGSTNEIVIPGFNIAEGSVRVYAGGSPLQEGVDYQVDYTFGKVNIINEGVLNSGKQLTISYEKADLFNFQSRTLLGTRFDYKVDDDITLGATLLHLNERPLISRVSVGNEPTRNTKYGFDINVRKDSRFLTKMLDKLPLIQTKEPSSVTFNAEFAQLIPGTSNVVDGEGTSYIDDFENTATPFALGNPNSWKLAATPRTSDNRFNGANGQTLEYGYKRAKLAWYQVDNLFYRGDRRKPDGISDEDLKNHYVRQVTPQEIFPNLDPNVINIQPIFDIAYYPAERGQYNLNPNVAGTDGVFTNPSEIRSNWGGITNAIRSEVDFDKSNVEYIEFWLMDPFINSSYGNVDDGRGNSKPNTTGGDLYFNLGSISEDLIPDGRHAFENGLPADGVDISNPTGAEQTPPWGFVTTQQYLTNAFDNSESARANQDVGFDGLSNEGEKVYGPFQAFANFPDPAADDFNYFLGDELDAKDAGILERYKNFNGVENNSPVVTDNTGLYTPSATTIPDNEDLNNDNTLNELEEYYEYKIDLNPNQLENHEYVVDKVTQQKNGDEVTWYLFRIPIRQPDATYGGISGFKSIKYLRTYLTDFSEPVVLRMANFRFVASRWRRYDNSLADPKFNQVNEAEDFTNLTVSVVNIEENGAGSETLSPYVLPPGFDRDRDNTSSVERRLNEQSLQVCVEDLEDGNARAVYKQVALDLINYGRIKMFLHADSQDADDNEVTAFLRLGSDVDSNYYEIEVPLKITEQGAMLAEDIWPAVNEIDIDIDALYALKSERDRENISKRELFPLNGPKEVGNNLIRLRGNPDMSAVTWLTIGVRNPRSDGAGKSVCIWANELRVTDFDRTKGWAANATLNTKLADFANITATARHTTFGFGGIQSKIAERTREETTSYDVSANVTLDKLLPEQLGLKIPMYVSYEKTTIKPKFDPANPDITLEATLQSLETEEERREYEDQVTDETTRRSINFTNVRKVKVKPDAKKHIYDVENLSFTYAYSEMVRTNFNLQQQLQENHNAAVAYNYSPQVLPWEPFKNIKFLKSPFLQLIKDFNFTPVPTNISVRGELRREFRKTVYRNNPDVYNSDLVNMEKYFTFNRTYNLQWDITKSLSLDYNARANAIIDEPDSDPRGGNSLSTNEYITADQYRDSVMTNLKNLGRMKNFDQTVSANYRLPLDKLPITNWTSAEYRYQAGYSWTAGPINRPDSLDFGNTIQNSRDNTVSGKIDLIKLYNKINFLKEINSPSRSTRRSSLRQTTSPQDTTQQAPKAENKGLKGFFRFLMSVRSINATYTLREGTLIPGYMPRAFLFGMDSSWNEPGLPFILGSQDPDIRFELQKAGALTTNNELTAPFTQTKTEDYNIRANVEPLRDLKVQLDVRKTKSSSYEEIFRNEAPDGEEPLFMSLNPSRSGAYSVSFMSIRTAFSRDDDDNNSEVFQDFETNRFNILNRFNEKTGIVYDTNSQDVIIPAFIAAYTGKNANDVSLSPFPATPLPNWRVDYTGLSRIPALQKVFQSVSITHGYQSNYTVSNYSNSLDYTQGLELDRNIERYNESEFGSVNSEGRLIPIYIISQVMISEQFSPLIGINVRTKSRLTAKAEYKTKRDVALNITNAQVTEVRSNDIVLEVGFTKANFKLPFKSQGRVISLKNDLTFRMNFTIRDTETIQRKINEVNTITNGGLNIQLRPNISYVLNEKLNLQFYFERNINEPKISNSYRRATTRLGVQIRFSLAQ</sequence>
<dbReference type="NCBIfam" id="TIGR04189">
    <property type="entry name" value="surface_SprA"/>
    <property type="match status" value="1"/>
</dbReference>
<evidence type="ECO:0000313" key="3">
    <source>
        <dbReference type="EMBL" id="MTI26611.1"/>
    </source>
</evidence>
<reference evidence="3 4" key="1">
    <citation type="submission" date="2019-02" db="EMBL/GenBank/DDBJ databases">
        <authorList>
            <person name="Goldberg S.R."/>
            <person name="Haltli B.A."/>
            <person name="Correa H."/>
            <person name="Russell K.G."/>
        </authorList>
    </citation>
    <scope>NUCLEOTIDE SEQUENCE [LARGE SCALE GENOMIC DNA]</scope>
    <source>
        <strain evidence="3 4">JCM 16186</strain>
    </source>
</reference>
<feature type="domain" description="Gliding motility protein SprA N-terminal" evidence="2">
    <location>
        <begin position="1043"/>
        <end position="1534"/>
    </location>
</feature>
<organism evidence="3 4">
    <name type="scientific">Fulvivirga kasyanovii</name>
    <dbReference type="NCBI Taxonomy" id="396812"/>
    <lineage>
        <taxon>Bacteria</taxon>
        <taxon>Pseudomonadati</taxon>
        <taxon>Bacteroidota</taxon>
        <taxon>Cytophagia</taxon>
        <taxon>Cytophagales</taxon>
        <taxon>Fulvivirgaceae</taxon>
        <taxon>Fulvivirga</taxon>
    </lineage>
</organism>
<comment type="caution">
    <text evidence="3">The sequence shown here is derived from an EMBL/GenBank/DDBJ whole genome shotgun (WGS) entry which is preliminary data.</text>
</comment>
<keyword evidence="4" id="KW-1185">Reference proteome</keyword>
<dbReference type="EMBL" id="SMLW01000589">
    <property type="protein sequence ID" value="MTI26611.1"/>
    <property type="molecule type" value="Genomic_DNA"/>
</dbReference>
<evidence type="ECO:0000313" key="4">
    <source>
        <dbReference type="Proteomes" id="UP000798808"/>
    </source>
</evidence>
<gene>
    <name evidence="3" type="primary">sprA</name>
    <name evidence="3" type="ORF">E1163_16765</name>
</gene>
<accession>A0ABW9RRE9</accession>
<evidence type="ECO:0000256" key="1">
    <source>
        <dbReference type="SAM" id="MobiDB-lite"/>
    </source>
</evidence>
<dbReference type="InterPro" id="IPR025684">
    <property type="entry name" value="SprA_N_dom"/>
</dbReference>
<name>A0ABW9RRE9_9BACT</name>
<dbReference type="InterPro" id="IPR026377">
    <property type="entry name" value="Cell_surface_SprA"/>
</dbReference>
<proteinExistence type="predicted"/>